<dbReference type="AlphaFoldDB" id="A0A9N9P465"/>
<name>A0A9N9P465_9GLOM</name>
<evidence type="ECO:0000313" key="2">
    <source>
        <dbReference type="Proteomes" id="UP000789405"/>
    </source>
</evidence>
<dbReference type="EMBL" id="CAJVPY010026309">
    <property type="protein sequence ID" value="CAG8789547.1"/>
    <property type="molecule type" value="Genomic_DNA"/>
</dbReference>
<sequence>MIFVKYECYILGQLYEAKIMAEENFKTKYEEEISRSKLDLIQSYKKTLGFPNLKEISGSYYLVDKNNSTLIRIFNLNNKQLEFLNLADFGIQQYWSNKK</sequence>
<accession>A0A9N9P465</accession>
<evidence type="ECO:0000313" key="1">
    <source>
        <dbReference type="EMBL" id="CAG8789547.1"/>
    </source>
</evidence>
<protein>
    <submittedName>
        <fullName evidence="1">14796_t:CDS:1</fullName>
    </submittedName>
</protein>
<organism evidence="1 2">
    <name type="scientific">Dentiscutata erythropus</name>
    <dbReference type="NCBI Taxonomy" id="1348616"/>
    <lineage>
        <taxon>Eukaryota</taxon>
        <taxon>Fungi</taxon>
        <taxon>Fungi incertae sedis</taxon>
        <taxon>Mucoromycota</taxon>
        <taxon>Glomeromycotina</taxon>
        <taxon>Glomeromycetes</taxon>
        <taxon>Diversisporales</taxon>
        <taxon>Gigasporaceae</taxon>
        <taxon>Dentiscutata</taxon>
    </lineage>
</organism>
<comment type="caution">
    <text evidence="1">The sequence shown here is derived from an EMBL/GenBank/DDBJ whole genome shotgun (WGS) entry which is preliminary data.</text>
</comment>
<dbReference type="Proteomes" id="UP000789405">
    <property type="component" value="Unassembled WGS sequence"/>
</dbReference>
<gene>
    <name evidence="1" type="ORF">DERYTH_LOCUS21126</name>
</gene>
<reference evidence="1" key="1">
    <citation type="submission" date="2021-06" db="EMBL/GenBank/DDBJ databases">
        <authorList>
            <person name="Kallberg Y."/>
            <person name="Tangrot J."/>
            <person name="Rosling A."/>
        </authorList>
    </citation>
    <scope>NUCLEOTIDE SEQUENCE</scope>
    <source>
        <strain evidence="1">MA453B</strain>
    </source>
</reference>
<proteinExistence type="predicted"/>
<keyword evidence="2" id="KW-1185">Reference proteome</keyword>